<evidence type="ECO:0000313" key="3">
    <source>
        <dbReference type="EMBL" id="RWS15428.1"/>
    </source>
</evidence>
<dbReference type="PANTHER" id="PTHR48465">
    <property type="entry name" value="PROTEIN SSUH2 HOMOLOG"/>
    <property type="match status" value="1"/>
</dbReference>
<dbReference type="PANTHER" id="PTHR48465:SF1">
    <property type="entry name" value="PROTEIN SSUH2 HOMOLOG"/>
    <property type="match status" value="1"/>
</dbReference>
<dbReference type="InterPro" id="IPR052789">
    <property type="entry name" value="SSUH2_homolog"/>
</dbReference>
<dbReference type="EMBL" id="NCKU01000460">
    <property type="protein sequence ID" value="RWS15428.1"/>
    <property type="molecule type" value="Genomic_DNA"/>
</dbReference>
<dbReference type="Proteomes" id="UP000285301">
    <property type="component" value="Unassembled WGS sequence"/>
</dbReference>
<comment type="caution">
    <text evidence="1">The sequence shown here is derived from an EMBL/GenBank/DDBJ whole genome shotgun (WGS) entry which is preliminary data.</text>
</comment>
<reference evidence="1" key="2">
    <citation type="submission" date="2018-11" db="EMBL/GenBank/DDBJ databases">
        <title>Trombidioid mite genomics.</title>
        <authorList>
            <person name="Dong X."/>
        </authorList>
    </citation>
    <scope>NUCLEOTIDE SEQUENCE</scope>
    <source>
        <strain evidence="1">UoL-WK</strain>
    </source>
</reference>
<sequence>MERPLAQSVGICEDEVKEALAKFVDDHCCYGKGPLNEIIIEDITMKSSFKYTLESFTERRKTAWNYQPYDGVFMNMPPSGVAPGPWDVAVSPPKMFEKCKQKIEVPNTSVIKYCHKCTGKGKLRCTMCNGDGGSRCTFCDGTGNRETGSCFHCSGTGFKRCLTCQGHGHVKCNTCKGFKMLRCFIELNVHWTNHVDQFVSDETGLSESLIQSASGAVVVDERYPRVYPLLQFYDMRIQNASKELVEKHATSFPNERILEQRQRVIMIPVAVVHYKHRESSGFFFVYGTEHKVCFDDYPAKCCCGCTIL</sequence>
<dbReference type="EMBL" id="NCKU01000840">
    <property type="protein sequence ID" value="RWS13947.1"/>
    <property type="molecule type" value="Genomic_DNA"/>
</dbReference>
<evidence type="ECO:0000313" key="2">
    <source>
        <dbReference type="EMBL" id="RWS13947.1"/>
    </source>
</evidence>
<protein>
    <submittedName>
        <fullName evidence="1">Protein SSUH2-like protein</fullName>
    </submittedName>
</protein>
<dbReference type="OrthoDB" id="3355217at2759"/>
<proteinExistence type="predicted"/>
<dbReference type="EMBL" id="NCKU01000851">
    <property type="protein sequence ID" value="RWS13904.1"/>
    <property type="molecule type" value="Genomic_DNA"/>
</dbReference>
<evidence type="ECO:0000313" key="1">
    <source>
        <dbReference type="EMBL" id="RWS13904.1"/>
    </source>
</evidence>
<dbReference type="AlphaFoldDB" id="A0A3S3Q4M9"/>
<reference evidence="1 4" key="1">
    <citation type="journal article" date="2018" name="Gigascience">
        <title>Genomes of trombidid mites reveal novel predicted allergens and laterally-transferred genes associated with secondary metabolism.</title>
        <authorList>
            <person name="Dong X."/>
            <person name="Chaisiri K."/>
            <person name="Xia D."/>
            <person name="Armstrong S.D."/>
            <person name="Fang Y."/>
            <person name="Donnelly M.J."/>
            <person name="Kadowaki T."/>
            <person name="McGarry J.W."/>
            <person name="Darby A.C."/>
            <person name="Makepeace B.L."/>
        </authorList>
    </citation>
    <scope>NUCLEOTIDE SEQUENCE [LARGE SCALE GENOMIC DNA]</scope>
    <source>
        <strain evidence="1">UoL-WK</strain>
    </source>
</reference>
<keyword evidence="4" id="KW-1185">Reference proteome</keyword>
<name>A0A3S3Q4M9_9ACAR</name>
<accession>A0A3S3Q4M9</accession>
<organism evidence="1 4">
    <name type="scientific">Dinothrombium tinctorium</name>
    <dbReference type="NCBI Taxonomy" id="1965070"/>
    <lineage>
        <taxon>Eukaryota</taxon>
        <taxon>Metazoa</taxon>
        <taxon>Ecdysozoa</taxon>
        <taxon>Arthropoda</taxon>
        <taxon>Chelicerata</taxon>
        <taxon>Arachnida</taxon>
        <taxon>Acari</taxon>
        <taxon>Acariformes</taxon>
        <taxon>Trombidiformes</taxon>
        <taxon>Prostigmata</taxon>
        <taxon>Anystina</taxon>
        <taxon>Parasitengona</taxon>
        <taxon>Trombidioidea</taxon>
        <taxon>Trombidiidae</taxon>
        <taxon>Dinothrombium</taxon>
    </lineage>
</organism>
<evidence type="ECO:0000313" key="4">
    <source>
        <dbReference type="Proteomes" id="UP000285301"/>
    </source>
</evidence>
<gene>
    <name evidence="3" type="ORF">B4U79_10908</name>
    <name evidence="2" type="ORF">B4U79_13128</name>
    <name evidence="1" type="ORF">B4U79_14500</name>
</gene>
<dbReference type="InterPro" id="IPR036410">
    <property type="entry name" value="HSP_DnaJ_Cys-rich_dom_sf"/>
</dbReference>
<dbReference type="SUPFAM" id="SSF57938">
    <property type="entry name" value="DnaJ/Hsp40 cysteine-rich domain"/>
    <property type="match status" value="1"/>
</dbReference>